<evidence type="ECO:0000256" key="5">
    <source>
        <dbReference type="SAM" id="Phobius"/>
    </source>
</evidence>
<evidence type="ECO:0000256" key="2">
    <source>
        <dbReference type="ARBA" id="ARBA00022692"/>
    </source>
</evidence>
<feature type="transmembrane region" description="Helical" evidence="5">
    <location>
        <begin position="59"/>
        <end position="81"/>
    </location>
</feature>
<feature type="transmembrane region" description="Helical" evidence="5">
    <location>
        <begin position="276"/>
        <end position="297"/>
    </location>
</feature>
<dbReference type="Pfam" id="PF04172">
    <property type="entry name" value="LrgB"/>
    <property type="match status" value="2"/>
</dbReference>
<keyword evidence="7" id="KW-1185">Reference proteome</keyword>
<evidence type="ECO:0000313" key="6">
    <source>
        <dbReference type="EMBL" id="KAK4215735.1"/>
    </source>
</evidence>
<feature type="transmembrane region" description="Helical" evidence="5">
    <location>
        <begin position="368"/>
        <end position="391"/>
    </location>
</feature>
<protein>
    <submittedName>
        <fullName evidence="6">Uncharacterized protein</fullName>
    </submittedName>
</protein>
<comment type="subcellular location">
    <subcellularLocation>
        <location evidence="1">Membrane</location>
        <topology evidence="1">Multi-pass membrane protein</topology>
    </subcellularLocation>
</comment>
<feature type="transmembrane region" description="Helical" evidence="5">
    <location>
        <begin position="467"/>
        <end position="490"/>
    </location>
</feature>
<name>A0AAN6YD93_9PEZI</name>
<dbReference type="PANTHER" id="PTHR30249:SF0">
    <property type="entry name" value="PLASTIDAL GLYCOLATE_GLYCERATE TRANSLOCATOR 1, CHLOROPLASTIC"/>
    <property type="match status" value="1"/>
</dbReference>
<dbReference type="InterPro" id="IPR007300">
    <property type="entry name" value="CidB/LrgB"/>
</dbReference>
<feature type="transmembrane region" description="Helical" evidence="5">
    <location>
        <begin position="309"/>
        <end position="330"/>
    </location>
</feature>
<keyword evidence="4 5" id="KW-0472">Membrane</keyword>
<proteinExistence type="predicted"/>
<keyword evidence="3 5" id="KW-1133">Transmembrane helix</keyword>
<dbReference type="Proteomes" id="UP001301769">
    <property type="component" value="Unassembled WGS sequence"/>
</dbReference>
<organism evidence="6 7">
    <name type="scientific">Rhypophila decipiens</name>
    <dbReference type="NCBI Taxonomy" id="261697"/>
    <lineage>
        <taxon>Eukaryota</taxon>
        <taxon>Fungi</taxon>
        <taxon>Dikarya</taxon>
        <taxon>Ascomycota</taxon>
        <taxon>Pezizomycotina</taxon>
        <taxon>Sordariomycetes</taxon>
        <taxon>Sordariomycetidae</taxon>
        <taxon>Sordariales</taxon>
        <taxon>Naviculisporaceae</taxon>
        <taxon>Rhypophila</taxon>
    </lineage>
</organism>
<gene>
    <name evidence="6" type="ORF">QBC37DRAFT_281010</name>
</gene>
<reference evidence="6" key="2">
    <citation type="submission" date="2023-05" db="EMBL/GenBank/DDBJ databases">
        <authorList>
            <consortium name="Lawrence Berkeley National Laboratory"/>
            <person name="Steindorff A."/>
            <person name="Hensen N."/>
            <person name="Bonometti L."/>
            <person name="Westerberg I."/>
            <person name="Brannstrom I.O."/>
            <person name="Guillou S."/>
            <person name="Cros-Aarteil S."/>
            <person name="Calhoun S."/>
            <person name="Haridas S."/>
            <person name="Kuo A."/>
            <person name="Mondo S."/>
            <person name="Pangilinan J."/>
            <person name="Riley R."/>
            <person name="Labutti K."/>
            <person name="Andreopoulos B."/>
            <person name="Lipzen A."/>
            <person name="Chen C."/>
            <person name="Yanf M."/>
            <person name="Daum C."/>
            <person name="Ng V."/>
            <person name="Clum A."/>
            <person name="Ohm R."/>
            <person name="Martin F."/>
            <person name="Silar P."/>
            <person name="Natvig D."/>
            <person name="Lalanne C."/>
            <person name="Gautier V."/>
            <person name="Ament-Velasquez S.L."/>
            <person name="Kruys A."/>
            <person name="Hutchinson M.I."/>
            <person name="Powell A.J."/>
            <person name="Barry K."/>
            <person name="Miller A.N."/>
            <person name="Grigoriev I.V."/>
            <person name="Debuchy R."/>
            <person name="Gladieux P."/>
            <person name="Thoren M.H."/>
            <person name="Johannesson H."/>
        </authorList>
    </citation>
    <scope>NUCLEOTIDE SEQUENCE</scope>
    <source>
        <strain evidence="6">PSN293</strain>
    </source>
</reference>
<dbReference type="PANTHER" id="PTHR30249">
    <property type="entry name" value="PUTATIVE SEROTONIN TRANSPORTER"/>
    <property type="match status" value="1"/>
</dbReference>
<feature type="transmembrane region" description="Helical" evidence="5">
    <location>
        <begin position="342"/>
        <end position="361"/>
    </location>
</feature>
<evidence type="ECO:0000256" key="1">
    <source>
        <dbReference type="ARBA" id="ARBA00004141"/>
    </source>
</evidence>
<feature type="transmembrane region" description="Helical" evidence="5">
    <location>
        <begin position="159"/>
        <end position="176"/>
    </location>
</feature>
<evidence type="ECO:0000313" key="7">
    <source>
        <dbReference type="Proteomes" id="UP001301769"/>
    </source>
</evidence>
<sequence>MAVVFCSIWTSGLLVSGVDVFYERHLKCAADLLNRHMSVGFTIPFIMICRSPVADAGTIGLIIGCFVLTGFVNSLLAYFLALPIQSLVVRWDARVWDCSASEEETQERSRSKAFRLSATSCDSEFVVSPVEETTAVESPSQETQSCATSLLIWSLENPLLLIFWLLTITVGIPLRYTTGDDTALSICLLFAVWFSALAIQGAIKTSQRLRPCAQTLLFGLFNAVLWTSLAMIGYAFANAAISKRSIHDILGDLQTNSPLSRRIAHLGTSATDVPMAAGDVALTILNAGLVAWGLKLYEYRRQLLSRAGLTVFLVSSVLALGNMVLGPLLVHRIGLRPASSGLAFAARSVTIALASPVMAILKGDDGLNAAMVVISGILYQMALGFGVGAWLEKKLTWGSWEQQPAEVTVAGRDIEAQTDAGRTTAAASSVHDPRTVAAGVTIGINSAAMGTAYLYETKSDAAPYSALSMIALGIMTVGCSAIKPLIGWIVEQVAA</sequence>
<feature type="transmembrane region" description="Helical" evidence="5">
    <location>
        <begin position="182"/>
        <end position="203"/>
    </location>
</feature>
<dbReference type="AlphaFoldDB" id="A0AAN6YD93"/>
<comment type="caution">
    <text evidence="6">The sequence shown here is derived from an EMBL/GenBank/DDBJ whole genome shotgun (WGS) entry which is preliminary data.</text>
</comment>
<reference evidence="6" key="1">
    <citation type="journal article" date="2023" name="Mol. Phylogenet. Evol.">
        <title>Genome-scale phylogeny and comparative genomics of the fungal order Sordariales.</title>
        <authorList>
            <person name="Hensen N."/>
            <person name="Bonometti L."/>
            <person name="Westerberg I."/>
            <person name="Brannstrom I.O."/>
            <person name="Guillou S."/>
            <person name="Cros-Aarteil S."/>
            <person name="Calhoun S."/>
            <person name="Haridas S."/>
            <person name="Kuo A."/>
            <person name="Mondo S."/>
            <person name="Pangilinan J."/>
            <person name="Riley R."/>
            <person name="LaButti K."/>
            <person name="Andreopoulos B."/>
            <person name="Lipzen A."/>
            <person name="Chen C."/>
            <person name="Yan M."/>
            <person name="Daum C."/>
            <person name="Ng V."/>
            <person name="Clum A."/>
            <person name="Steindorff A."/>
            <person name="Ohm R.A."/>
            <person name="Martin F."/>
            <person name="Silar P."/>
            <person name="Natvig D.O."/>
            <person name="Lalanne C."/>
            <person name="Gautier V."/>
            <person name="Ament-Velasquez S.L."/>
            <person name="Kruys A."/>
            <person name="Hutchinson M.I."/>
            <person name="Powell A.J."/>
            <person name="Barry K."/>
            <person name="Miller A.N."/>
            <person name="Grigoriev I.V."/>
            <person name="Debuchy R."/>
            <person name="Gladieux P."/>
            <person name="Hiltunen Thoren M."/>
            <person name="Johannesson H."/>
        </authorList>
    </citation>
    <scope>NUCLEOTIDE SEQUENCE</scope>
    <source>
        <strain evidence="6">PSN293</strain>
    </source>
</reference>
<dbReference type="EMBL" id="MU858076">
    <property type="protein sequence ID" value="KAK4215735.1"/>
    <property type="molecule type" value="Genomic_DNA"/>
</dbReference>
<feature type="transmembrane region" description="Helical" evidence="5">
    <location>
        <begin position="436"/>
        <end position="455"/>
    </location>
</feature>
<evidence type="ECO:0000256" key="3">
    <source>
        <dbReference type="ARBA" id="ARBA00022989"/>
    </source>
</evidence>
<keyword evidence="2 5" id="KW-0812">Transmembrane</keyword>
<accession>A0AAN6YD93</accession>
<evidence type="ECO:0000256" key="4">
    <source>
        <dbReference type="ARBA" id="ARBA00023136"/>
    </source>
</evidence>
<dbReference type="GO" id="GO:0016020">
    <property type="term" value="C:membrane"/>
    <property type="evidence" value="ECO:0007669"/>
    <property type="project" value="UniProtKB-SubCell"/>
</dbReference>
<feature type="transmembrane region" description="Helical" evidence="5">
    <location>
        <begin position="215"/>
        <end position="237"/>
    </location>
</feature>